<name>A0A382BUF7_9ZZZZ</name>
<gene>
    <name evidence="8" type="ORF">METZ01_LOCUS169956</name>
</gene>
<dbReference type="InterPro" id="IPR020573">
    <property type="entry name" value="UDP_GlcNAc_AcTrfase_non-rep"/>
</dbReference>
<dbReference type="InterPro" id="IPR001451">
    <property type="entry name" value="Hexapep"/>
</dbReference>
<dbReference type="GO" id="GO:0016020">
    <property type="term" value="C:membrane"/>
    <property type="evidence" value="ECO:0007669"/>
    <property type="project" value="GOC"/>
</dbReference>
<protein>
    <recommendedName>
        <fullName evidence="7">UDP-3-O-[3-hydroxymyristoyl] glucosamine N-acyltransferase non-repeat region domain-containing protein</fullName>
    </recommendedName>
</protein>
<dbReference type="InterPro" id="IPR011004">
    <property type="entry name" value="Trimer_LpxA-like_sf"/>
</dbReference>
<dbReference type="GO" id="GO:0009245">
    <property type="term" value="P:lipid A biosynthetic process"/>
    <property type="evidence" value="ECO:0007669"/>
    <property type="project" value="UniProtKB-KW"/>
</dbReference>
<evidence type="ECO:0000256" key="1">
    <source>
        <dbReference type="ARBA" id="ARBA00022516"/>
    </source>
</evidence>
<dbReference type="SUPFAM" id="SSF51161">
    <property type="entry name" value="Trimeric LpxA-like enzymes"/>
    <property type="match status" value="1"/>
</dbReference>
<keyword evidence="2" id="KW-0441">Lipid A biosynthesis</keyword>
<dbReference type="Pfam" id="PF04613">
    <property type="entry name" value="LpxD"/>
    <property type="match status" value="1"/>
</dbReference>
<sequence>MKGELMNLGDVAKKINGVVVGDPSIEITGVGSLETAEPGEITFAKGKMFFDRLKSSKASAVLVNTEKEIGMSQVISSNPELAFARLLEYFHPILKPKPGIHSSTILGDNVVLGKRVSIGPLVYLGDNVQIGNDSVVCSGAVVGDNCKLGNHTLIYSNVTLYSNSILGNHVTIHAGVVIGSDGFGYTVDEKGAHIKINQIGNVVIEDNVEIGANSCIDRATTGTTLIKKGTKIDNLVQVAHNCSIGENCVLVAQAGIAGSCNLGHHVVLAGQAGLSDHVMVGNNVTLAAKSAALRDIKDDSVYGGIPAFPLNMWKRSVTILPKLPDLARKIRDLENRLNDIEKKNSRE</sequence>
<keyword evidence="3" id="KW-0808">Transferase</keyword>
<dbReference type="PANTHER" id="PTHR43378">
    <property type="entry name" value="UDP-3-O-ACYLGLUCOSAMINE N-ACYLTRANSFERASE"/>
    <property type="match status" value="1"/>
</dbReference>
<organism evidence="8">
    <name type="scientific">marine metagenome</name>
    <dbReference type="NCBI Taxonomy" id="408172"/>
    <lineage>
        <taxon>unclassified sequences</taxon>
        <taxon>metagenomes</taxon>
        <taxon>ecological metagenomes</taxon>
    </lineage>
</organism>
<feature type="domain" description="UDP-3-O-[3-hydroxymyristoyl] glucosamine N-acyltransferase non-repeat region" evidence="7">
    <location>
        <begin position="25"/>
        <end position="88"/>
    </location>
</feature>
<reference evidence="8" key="1">
    <citation type="submission" date="2018-05" db="EMBL/GenBank/DDBJ databases">
        <authorList>
            <person name="Lanie J.A."/>
            <person name="Ng W.-L."/>
            <person name="Kazmierczak K.M."/>
            <person name="Andrzejewski T.M."/>
            <person name="Davidsen T.M."/>
            <person name="Wayne K.J."/>
            <person name="Tettelin H."/>
            <person name="Glass J.I."/>
            <person name="Rusch D."/>
            <person name="Podicherti R."/>
            <person name="Tsui H.-C.T."/>
            <person name="Winkler M.E."/>
        </authorList>
    </citation>
    <scope>NUCLEOTIDE SEQUENCE</scope>
</reference>
<proteinExistence type="inferred from homology"/>
<evidence type="ECO:0000256" key="6">
    <source>
        <dbReference type="ARBA" id="ARBA00023315"/>
    </source>
</evidence>
<evidence type="ECO:0000256" key="2">
    <source>
        <dbReference type="ARBA" id="ARBA00022556"/>
    </source>
</evidence>
<evidence type="ECO:0000313" key="8">
    <source>
        <dbReference type="EMBL" id="SVB17102.1"/>
    </source>
</evidence>
<dbReference type="Pfam" id="PF00132">
    <property type="entry name" value="Hexapep"/>
    <property type="match status" value="2"/>
</dbReference>
<keyword evidence="6" id="KW-0012">Acyltransferase</keyword>
<dbReference type="AlphaFoldDB" id="A0A382BUF7"/>
<keyword evidence="5" id="KW-0443">Lipid metabolism</keyword>
<dbReference type="NCBIfam" id="TIGR01853">
    <property type="entry name" value="lipid_A_lpxD"/>
    <property type="match status" value="1"/>
</dbReference>
<dbReference type="Gene3D" id="2.160.10.10">
    <property type="entry name" value="Hexapeptide repeat proteins"/>
    <property type="match status" value="1"/>
</dbReference>
<dbReference type="CDD" id="cd03352">
    <property type="entry name" value="LbH_LpxD"/>
    <property type="match status" value="1"/>
</dbReference>
<dbReference type="GO" id="GO:0016410">
    <property type="term" value="F:N-acyltransferase activity"/>
    <property type="evidence" value="ECO:0007669"/>
    <property type="project" value="InterPro"/>
</dbReference>
<dbReference type="Gene3D" id="3.40.1390.10">
    <property type="entry name" value="MurE/MurF, N-terminal domain"/>
    <property type="match status" value="1"/>
</dbReference>
<keyword evidence="4" id="KW-0677">Repeat</keyword>
<dbReference type="PANTHER" id="PTHR43378:SF2">
    <property type="entry name" value="UDP-3-O-ACYLGLUCOSAMINE N-ACYLTRANSFERASE 1, MITOCHONDRIAL-RELATED"/>
    <property type="match status" value="1"/>
</dbReference>
<accession>A0A382BUF7</accession>
<evidence type="ECO:0000256" key="3">
    <source>
        <dbReference type="ARBA" id="ARBA00022679"/>
    </source>
</evidence>
<evidence type="ECO:0000256" key="5">
    <source>
        <dbReference type="ARBA" id="ARBA00023098"/>
    </source>
</evidence>
<dbReference type="InterPro" id="IPR007691">
    <property type="entry name" value="LpxD"/>
</dbReference>
<dbReference type="HAMAP" id="MF_00523">
    <property type="entry name" value="LpxD"/>
    <property type="match status" value="1"/>
</dbReference>
<keyword evidence="1" id="KW-0444">Lipid biosynthesis</keyword>
<evidence type="ECO:0000256" key="4">
    <source>
        <dbReference type="ARBA" id="ARBA00022737"/>
    </source>
</evidence>
<evidence type="ECO:0000259" key="7">
    <source>
        <dbReference type="Pfam" id="PF04613"/>
    </source>
</evidence>
<dbReference type="EMBL" id="UINC01031289">
    <property type="protein sequence ID" value="SVB17102.1"/>
    <property type="molecule type" value="Genomic_DNA"/>
</dbReference>
<dbReference type="NCBIfam" id="NF002060">
    <property type="entry name" value="PRK00892.1"/>
    <property type="match status" value="1"/>
</dbReference>